<dbReference type="InterPro" id="IPR012505">
    <property type="entry name" value="YbbR"/>
</dbReference>
<dbReference type="AlphaFoldDB" id="A0A7X5KLU1"/>
<dbReference type="RefSeq" id="WP_162369926.1">
    <property type="nucleotide sequence ID" value="NZ_JAAEEH010000011.1"/>
</dbReference>
<evidence type="ECO:0000313" key="2">
    <source>
        <dbReference type="Proteomes" id="UP000461585"/>
    </source>
</evidence>
<evidence type="ECO:0008006" key="3">
    <source>
        <dbReference type="Google" id="ProtNLM"/>
    </source>
</evidence>
<dbReference type="Gene3D" id="2.170.120.30">
    <property type="match status" value="2"/>
</dbReference>
<evidence type="ECO:0000313" key="1">
    <source>
        <dbReference type="EMBL" id="NDL67201.1"/>
    </source>
</evidence>
<dbReference type="Gene3D" id="2.170.120.40">
    <property type="entry name" value="YbbR-like domain"/>
    <property type="match status" value="2"/>
</dbReference>
<protein>
    <recommendedName>
        <fullName evidence="3">YbbR domain-containing protein</fullName>
    </recommendedName>
</protein>
<sequence length="413" mass="45058">MLDNIMDNIGWKLLSVLLGFVLWLTVVNYEDPLVTRTFNNVPVNKLNESVITSQRKSIEYVSGDRVDIKIRGKRSLVDRMSYNDIYVYADLSKMSITGAVEIQVQVDNDIKVMEKEPGTMQVELENVLTIQKEIQHVFKDDPAAGYIALNPSIEPNSVQITGPQSKIALVKRVLVPVSISGATKEVTFYGNLQVMGEDGQEILGLTPSINQVKVVVPIEKTKRIDIQVPVTGQVAAGHVLAGVSYEPRTITVRGKEGVVDEVSSITLEPISVQGLTEDKVVEVDLVPLLPRSVFLYDEAETVKVTLDVEALVQRDLILQPREVQNQGLAEGLTLTHVAQGAYSLRLSGTQEALGGLTVSALRPSISLANLGAGTHTVQLVLDLPEGVSLVAQPLRMQVVLEAEGPVTEPEEEQ</sequence>
<name>A0A7X5KLU1_9FIRM</name>
<organism evidence="1 2">
    <name type="scientific">Anaerotalea alkaliphila</name>
    <dbReference type="NCBI Taxonomy" id="2662126"/>
    <lineage>
        <taxon>Bacteria</taxon>
        <taxon>Bacillati</taxon>
        <taxon>Bacillota</taxon>
        <taxon>Clostridia</taxon>
        <taxon>Eubacteriales</taxon>
        <taxon>Anaerotalea</taxon>
    </lineage>
</organism>
<dbReference type="Pfam" id="PF07949">
    <property type="entry name" value="YbbR"/>
    <property type="match status" value="3"/>
</dbReference>
<dbReference type="EMBL" id="JAAEEH010000011">
    <property type="protein sequence ID" value="NDL67201.1"/>
    <property type="molecule type" value="Genomic_DNA"/>
</dbReference>
<dbReference type="PANTHER" id="PTHR37804:SF1">
    <property type="entry name" value="CDAA REGULATORY PROTEIN CDAR"/>
    <property type="match status" value="1"/>
</dbReference>
<accession>A0A7X5KLU1</accession>
<dbReference type="InterPro" id="IPR053154">
    <property type="entry name" value="c-di-AMP_regulator"/>
</dbReference>
<reference evidence="1 2" key="1">
    <citation type="submission" date="2020-01" db="EMBL/GenBank/DDBJ databases">
        <title>Anaeroalcalibacter tamaniensis gen. nov., sp. nov., moderately halophilic strictly anaerobic fermenter bacterium from mud volcano of Taman peninsula.</title>
        <authorList>
            <person name="Frolova A."/>
            <person name="Merkel A.Y."/>
            <person name="Slobodkin A.I."/>
        </authorList>
    </citation>
    <scope>NUCLEOTIDE SEQUENCE [LARGE SCALE GENOMIC DNA]</scope>
    <source>
        <strain evidence="1 2">F-3ap</strain>
    </source>
</reference>
<proteinExistence type="predicted"/>
<gene>
    <name evidence="1" type="ORF">GXN74_05525</name>
</gene>
<keyword evidence="2" id="KW-1185">Reference proteome</keyword>
<dbReference type="Proteomes" id="UP000461585">
    <property type="component" value="Unassembled WGS sequence"/>
</dbReference>
<comment type="caution">
    <text evidence="1">The sequence shown here is derived from an EMBL/GenBank/DDBJ whole genome shotgun (WGS) entry which is preliminary data.</text>
</comment>
<dbReference type="PANTHER" id="PTHR37804">
    <property type="entry name" value="CDAA REGULATORY PROTEIN CDAR"/>
    <property type="match status" value="1"/>
</dbReference>